<protein>
    <recommendedName>
        <fullName evidence="1">Tetrapyrrole biosynthesis uroporphyrinogen III synthase domain-containing protein</fullName>
    </recommendedName>
</protein>
<evidence type="ECO:0000313" key="3">
    <source>
        <dbReference type="Proteomes" id="UP001320119"/>
    </source>
</evidence>
<dbReference type="InterPro" id="IPR036108">
    <property type="entry name" value="4pyrrol_syn_uPrphyn_synt_sf"/>
</dbReference>
<gene>
    <name evidence="2" type="ORF">MARGE09_P3043</name>
</gene>
<sequence length="98" mass="11119">MVSAHLENQGLHVDIIPHQYTAEALASIIPRTRKPAKILFPKGNCSPNILEPLLKKKGHSVDSIEVYRVTQHDDLYPQLQQKIDDQDVDCIACRHRPT</sequence>
<feature type="domain" description="Tetrapyrrole biosynthesis uroporphyrinogen III synthase" evidence="1">
    <location>
        <begin position="5"/>
        <end position="91"/>
    </location>
</feature>
<dbReference type="Pfam" id="PF02602">
    <property type="entry name" value="HEM4"/>
    <property type="match status" value="1"/>
</dbReference>
<evidence type="ECO:0000313" key="2">
    <source>
        <dbReference type="EMBL" id="BCD98842.1"/>
    </source>
</evidence>
<dbReference type="AlphaFoldDB" id="A0AAN1WJQ6"/>
<accession>A0AAN1WJQ6</accession>
<keyword evidence="3" id="KW-1185">Reference proteome</keyword>
<dbReference type="InterPro" id="IPR003754">
    <property type="entry name" value="4pyrrol_synth_uPrphyn_synth"/>
</dbReference>
<dbReference type="Proteomes" id="UP001320119">
    <property type="component" value="Chromosome"/>
</dbReference>
<name>A0AAN1WJQ6_9GAMM</name>
<dbReference type="GO" id="GO:0033014">
    <property type="term" value="P:tetrapyrrole biosynthetic process"/>
    <property type="evidence" value="ECO:0007669"/>
    <property type="project" value="InterPro"/>
</dbReference>
<dbReference type="SUPFAM" id="SSF69618">
    <property type="entry name" value="HemD-like"/>
    <property type="match status" value="1"/>
</dbReference>
<reference evidence="2 3" key="1">
    <citation type="journal article" date="2022" name="IScience">
        <title>An ultrasensitive nanofiber-based assay for enzymatic hydrolysis and deep-sea microbial degradation of cellulose.</title>
        <authorList>
            <person name="Tsudome M."/>
            <person name="Tachioka M."/>
            <person name="Miyazaki M."/>
            <person name="Uchimura K."/>
            <person name="Tsuda M."/>
            <person name="Takaki Y."/>
            <person name="Deguchi S."/>
        </authorList>
    </citation>
    <scope>NUCLEOTIDE SEQUENCE [LARGE SCALE GENOMIC DNA]</scope>
    <source>
        <strain evidence="2 3">GE09</strain>
    </source>
</reference>
<dbReference type="KEGG" id="marq:MARGE09_P3043"/>
<dbReference type="GO" id="GO:0004852">
    <property type="term" value="F:uroporphyrinogen-III synthase activity"/>
    <property type="evidence" value="ECO:0007669"/>
    <property type="project" value="InterPro"/>
</dbReference>
<dbReference type="EMBL" id="AP023086">
    <property type="protein sequence ID" value="BCD98842.1"/>
    <property type="molecule type" value="Genomic_DNA"/>
</dbReference>
<dbReference type="Gene3D" id="3.40.50.10090">
    <property type="match status" value="1"/>
</dbReference>
<organism evidence="2 3">
    <name type="scientific">Marinagarivorans cellulosilyticus</name>
    <dbReference type="NCBI Taxonomy" id="2721545"/>
    <lineage>
        <taxon>Bacteria</taxon>
        <taxon>Pseudomonadati</taxon>
        <taxon>Pseudomonadota</taxon>
        <taxon>Gammaproteobacteria</taxon>
        <taxon>Cellvibrionales</taxon>
        <taxon>Cellvibrionaceae</taxon>
        <taxon>Marinagarivorans</taxon>
    </lineage>
</organism>
<proteinExistence type="predicted"/>
<evidence type="ECO:0000259" key="1">
    <source>
        <dbReference type="Pfam" id="PF02602"/>
    </source>
</evidence>